<feature type="transmembrane region" description="Helical" evidence="1">
    <location>
        <begin position="42"/>
        <end position="61"/>
    </location>
</feature>
<reference evidence="2" key="1">
    <citation type="submission" date="2022-11" db="EMBL/GenBank/DDBJ databases">
        <title>Dyadobacter pollutisoli sp. nov., isolated from plastic dumped soil.</title>
        <authorList>
            <person name="Kim J.M."/>
            <person name="Kim K.R."/>
            <person name="Lee J.K."/>
            <person name="Hao L."/>
            <person name="Jeon C.O."/>
        </authorList>
    </citation>
    <scope>NUCLEOTIDE SEQUENCE</scope>
    <source>
        <strain evidence="2">U1</strain>
    </source>
</reference>
<feature type="transmembrane region" description="Helical" evidence="1">
    <location>
        <begin position="100"/>
        <end position="117"/>
    </location>
</feature>
<evidence type="ECO:0000256" key="1">
    <source>
        <dbReference type="SAM" id="Phobius"/>
    </source>
</evidence>
<keyword evidence="1" id="KW-0472">Membrane</keyword>
<dbReference type="AlphaFoldDB" id="A0A9E8N659"/>
<feature type="transmembrane region" description="Helical" evidence="1">
    <location>
        <begin position="264"/>
        <end position="287"/>
    </location>
</feature>
<evidence type="ECO:0000313" key="3">
    <source>
        <dbReference type="Proteomes" id="UP001164653"/>
    </source>
</evidence>
<dbReference type="EMBL" id="CP112998">
    <property type="protein sequence ID" value="WAC10043.1"/>
    <property type="molecule type" value="Genomic_DNA"/>
</dbReference>
<feature type="transmembrane region" description="Helical" evidence="1">
    <location>
        <begin position="147"/>
        <end position="164"/>
    </location>
</feature>
<keyword evidence="1" id="KW-0812">Transmembrane</keyword>
<accession>A0A9E8N659</accession>
<proteinExistence type="predicted"/>
<name>A0A9E8N659_9BACT</name>
<dbReference type="Proteomes" id="UP001164653">
    <property type="component" value="Chromosome"/>
</dbReference>
<protein>
    <submittedName>
        <fullName evidence="2">Uncharacterized protein</fullName>
    </submittedName>
</protein>
<keyword evidence="3" id="KW-1185">Reference proteome</keyword>
<feature type="transmembrane region" description="Helical" evidence="1">
    <location>
        <begin position="235"/>
        <end position="252"/>
    </location>
</feature>
<organism evidence="2 3">
    <name type="scientific">Dyadobacter pollutisoli</name>
    <dbReference type="NCBI Taxonomy" id="2910158"/>
    <lineage>
        <taxon>Bacteria</taxon>
        <taxon>Pseudomonadati</taxon>
        <taxon>Bacteroidota</taxon>
        <taxon>Cytophagia</taxon>
        <taxon>Cytophagales</taxon>
        <taxon>Spirosomataceae</taxon>
        <taxon>Dyadobacter</taxon>
    </lineage>
</organism>
<feature type="transmembrane region" description="Helical" evidence="1">
    <location>
        <begin position="197"/>
        <end position="228"/>
    </location>
</feature>
<keyword evidence="1" id="KW-1133">Transmembrane helix</keyword>
<feature type="transmembrane region" description="Helical" evidence="1">
    <location>
        <begin position="331"/>
        <end position="349"/>
    </location>
</feature>
<feature type="transmembrane region" description="Helical" evidence="1">
    <location>
        <begin position="299"/>
        <end position="319"/>
    </location>
</feature>
<gene>
    <name evidence="2" type="ORF">ON006_20055</name>
</gene>
<dbReference type="KEGG" id="dpf:ON006_20055"/>
<feature type="transmembrane region" description="Helical" evidence="1">
    <location>
        <begin position="369"/>
        <end position="387"/>
    </location>
</feature>
<evidence type="ECO:0000313" key="2">
    <source>
        <dbReference type="EMBL" id="WAC10043.1"/>
    </source>
</evidence>
<feature type="transmembrane region" description="Helical" evidence="1">
    <location>
        <begin position="171"/>
        <end position="191"/>
    </location>
</feature>
<sequence length="610" mass="70856">MKIFLENPHLLEYFGLVVVLLLLFGATFFFKNLEVVRKWSGLALIIVPIVYFYLLLDAYVLNIPLTDDFNLLETIYDLQHAPDFLSVVKSLFEQVNQHRFAFERIVMLLMIFFTGTVNIKVQIFLGNLFLLGILYLLFLSFKKENISWYYFIPVPYMLFNLIYFENAYWGIAALQNTPLIFFAFLSAYGLGRGDQKGWYLGLIAALFTTFTSGSGLLTLIIGVVILLFQKRFRLLLWWVIAMVAIILFYFLFDYEFVSSPGEKVWVHPIFNLISVFGFWGNALYLDVRHPLVSSFYRDLIWCVILGAGMGLLFAGWVFRILVKKKLVWSDWFLWGALMFAMGTGAMFVISRPINNYLMYGGNVFSRRYMTFGVALLATTYVCLVILVKDFKSLKRIVAGIGMLAFLSLNFVSYYLSIFQIRKLHDELAIDSYYWNNYKTFLTVGEKFSDIPFWNHPTRMRDLIKNLERTGLSDFYQNYSIPDHQKLIAETGKPGEPFKGEFDAKFQYRNGENNLPAKYFKFQVTPEDENFEPSYFVLASKQYTIVLPAVPVANSPQNFLKTATYYSNNYQYSLYKTKLPAGKYDAWIMSPDPQQPGKWQSLSTGKQVLFY</sequence>
<feature type="transmembrane region" description="Helical" evidence="1">
    <location>
        <begin position="393"/>
        <end position="415"/>
    </location>
</feature>
<feature type="transmembrane region" description="Helical" evidence="1">
    <location>
        <begin position="13"/>
        <end position="30"/>
    </location>
</feature>
<dbReference type="RefSeq" id="WP_244821156.1">
    <property type="nucleotide sequence ID" value="NZ_CP112998.1"/>
</dbReference>